<dbReference type="InParanoid" id="A0A804IB84"/>
<proteinExistence type="predicted"/>
<keyword evidence="2" id="KW-1185">Reference proteome</keyword>
<reference evidence="1" key="1">
    <citation type="submission" date="2021-05" db="UniProtKB">
        <authorList>
            <consortium name="EnsemblPlants"/>
        </authorList>
    </citation>
    <scope>IDENTIFICATION</scope>
    <source>
        <strain evidence="1">subsp. malaccensis</strain>
    </source>
</reference>
<dbReference type="EnsemblPlants" id="Ma03_t12270.1">
    <property type="protein sequence ID" value="Ma03_p12270.1"/>
    <property type="gene ID" value="Ma03_g12270"/>
</dbReference>
<evidence type="ECO:0000313" key="1">
    <source>
        <dbReference type="EnsemblPlants" id="Ma03_p12270.1"/>
    </source>
</evidence>
<evidence type="ECO:0000313" key="2">
    <source>
        <dbReference type="Proteomes" id="UP000012960"/>
    </source>
</evidence>
<protein>
    <submittedName>
        <fullName evidence="1">Uncharacterized protein</fullName>
    </submittedName>
</protein>
<organism evidence="1 2">
    <name type="scientific">Musa acuminata subsp. malaccensis</name>
    <name type="common">Wild banana</name>
    <name type="synonym">Musa malaccensis</name>
    <dbReference type="NCBI Taxonomy" id="214687"/>
    <lineage>
        <taxon>Eukaryota</taxon>
        <taxon>Viridiplantae</taxon>
        <taxon>Streptophyta</taxon>
        <taxon>Embryophyta</taxon>
        <taxon>Tracheophyta</taxon>
        <taxon>Spermatophyta</taxon>
        <taxon>Magnoliopsida</taxon>
        <taxon>Liliopsida</taxon>
        <taxon>Zingiberales</taxon>
        <taxon>Musaceae</taxon>
        <taxon>Musa</taxon>
    </lineage>
</organism>
<accession>A0A804IB84</accession>
<dbReference type="Gramene" id="Ma03_t12270.1">
    <property type="protein sequence ID" value="Ma03_p12270.1"/>
    <property type="gene ID" value="Ma03_g12270"/>
</dbReference>
<name>A0A804IB84_MUSAM</name>
<dbReference type="AlphaFoldDB" id="A0A804IB84"/>
<sequence>MIDANVRFLYMDSYSCGRPATDTASRQRPPVAARLIFLRRETFSRRIGRGRWRCQGCPPSKRRLSRRSSSSVMIQDVNLSKFILEMKSSQHLLDS</sequence>
<dbReference type="Proteomes" id="UP000012960">
    <property type="component" value="Unplaced"/>
</dbReference>